<accession>A0A1Q4V2R4</accession>
<evidence type="ECO:0000313" key="2">
    <source>
        <dbReference type="EMBL" id="OKH92128.1"/>
    </source>
</evidence>
<evidence type="ECO:0000313" key="3">
    <source>
        <dbReference type="Proteomes" id="UP000186455"/>
    </source>
</evidence>
<dbReference type="InterPro" id="IPR018958">
    <property type="entry name" value="Knr4/Smi1-like_dom"/>
</dbReference>
<gene>
    <name evidence="2" type="ORF">AB852_24490</name>
</gene>
<dbReference type="Proteomes" id="UP000186455">
    <property type="component" value="Unassembled WGS sequence"/>
</dbReference>
<sequence>MSEVKGVEAVPRLWQRFTEWLRHNAPEDHAVLLPGIGAEELGTLEREIGFPLDGGLKALLSVCCGVVTPASSMEPGAFFLQYSLLDAAGIVEWQRYFANAERDLVADGNGWGVGMLAHHSWVPFAQANTGDVLFVDHRDGHEGEVGEMSFGDPRYRLLRPGLTETLHDMSVAVEESAPLLSPELRRRPVVHEGRMLEWH</sequence>
<dbReference type="EMBL" id="LFBV01000007">
    <property type="protein sequence ID" value="OKH92128.1"/>
    <property type="molecule type" value="Genomic_DNA"/>
</dbReference>
<dbReference type="Pfam" id="PF09346">
    <property type="entry name" value="SMI1_KNR4"/>
    <property type="match status" value="1"/>
</dbReference>
<keyword evidence="3" id="KW-1185">Reference proteome</keyword>
<comment type="caution">
    <text evidence="2">The sequence shown here is derived from an EMBL/GenBank/DDBJ whole genome shotgun (WGS) entry which is preliminary data.</text>
</comment>
<proteinExistence type="predicted"/>
<feature type="domain" description="Knr4/Smi1-like" evidence="1">
    <location>
        <begin position="38"/>
        <end position="148"/>
    </location>
</feature>
<organism evidence="2 3">
    <name type="scientific">Streptomyces uncialis</name>
    <dbReference type="NCBI Taxonomy" id="1048205"/>
    <lineage>
        <taxon>Bacteria</taxon>
        <taxon>Bacillati</taxon>
        <taxon>Actinomycetota</taxon>
        <taxon>Actinomycetes</taxon>
        <taxon>Kitasatosporales</taxon>
        <taxon>Streptomycetaceae</taxon>
        <taxon>Streptomyces</taxon>
    </lineage>
</organism>
<protein>
    <recommendedName>
        <fullName evidence="1">Knr4/Smi1-like domain-containing protein</fullName>
    </recommendedName>
</protein>
<dbReference type="AlphaFoldDB" id="A0A1Q4V2R4"/>
<reference evidence="2 3" key="1">
    <citation type="submission" date="2015-06" db="EMBL/GenBank/DDBJ databases">
        <title>Cloning and characterization of the uncialamcin biosynthetic gene cluster.</title>
        <authorList>
            <person name="Yan X."/>
            <person name="Huang T."/>
            <person name="Ge H."/>
            <person name="Shen B."/>
        </authorList>
    </citation>
    <scope>NUCLEOTIDE SEQUENCE [LARGE SCALE GENOMIC DNA]</scope>
    <source>
        <strain evidence="2 3">DCA2648</strain>
    </source>
</reference>
<name>A0A1Q4V2R4_9ACTN</name>
<evidence type="ECO:0000259" key="1">
    <source>
        <dbReference type="Pfam" id="PF09346"/>
    </source>
</evidence>
<dbReference type="RefSeq" id="WP_073792433.1">
    <property type="nucleotide sequence ID" value="NZ_LFBV01000007.1"/>
</dbReference>
<dbReference type="InterPro" id="IPR037883">
    <property type="entry name" value="Knr4/Smi1-like_sf"/>
</dbReference>
<dbReference type="SUPFAM" id="SSF160631">
    <property type="entry name" value="SMI1/KNR4-like"/>
    <property type="match status" value="1"/>
</dbReference>